<feature type="transmembrane region" description="Helical" evidence="1">
    <location>
        <begin position="123"/>
        <end position="145"/>
    </location>
</feature>
<keyword evidence="1" id="KW-0472">Membrane</keyword>
<feature type="transmembrane region" description="Helical" evidence="1">
    <location>
        <begin position="311"/>
        <end position="327"/>
    </location>
</feature>
<sequence length="452" mass="49593">MIPPASLFPPWVGILLVLSALAGLMLGLRLYQQIYSPHPEWVRKLLHIGMGLVTLSFPWLFDSPIPVIALAIAAIAFLGGIKLISPLRDRLGSVTGGVARTSWGEIYFPISVALVFVFADGNLVCYLVPLLILTLADAVAALIGIGYGFHTYSTSEGGKSAEGSIAFFTVAFLSTHIPVLLLTDTGRAESLLMAIIIGLQVMVLEAIAWQGLDNLFIPLGGLIMVKLFLPMGIPALGFRVILTLILGTLTLSLRHRTTLNDSAVLGSAWLGYLTWVLRSWHWFIPPAILFAAYSLWCPWTQRYKQRRHDMRAVLSIGITGMFWLLLAKTGQLGDASLYFYPYTVTFAAHLALIDIAVPQIHPQLPTIDFIGQSVVKAWGLLFFPFVLMQGWSQHTLMLTGVAFLLVVAIALTFAGVQKQWRHQSKETWMWASRSAIVTIGSAIGLWVNLSLG</sequence>
<organism evidence="2 3">
    <name type="scientific">Roseofilum casamattae BLCC-M143</name>
    <dbReference type="NCBI Taxonomy" id="3022442"/>
    <lineage>
        <taxon>Bacteria</taxon>
        <taxon>Bacillati</taxon>
        <taxon>Cyanobacteriota</taxon>
        <taxon>Cyanophyceae</taxon>
        <taxon>Desertifilales</taxon>
        <taxon>Desertifilaceae</taxon>
        <taxon>Roseofilum</taxon>
        <taxon>Roseofilum casamattae</taxon>
    </lineage>
</organism>
<reference evidence="2 3" key="1">
    <citation type="submission" date="2023-01" db="EMBL/GenBank/DDBJ databases">
        <title>Novel diversity within Roseofilum (Cyanobacteria; Desertifilaceae) from marine benthic mats with descriptions of four novel species.</title>
        <authorList>
            <person name="Wang Y."/>
            <person name="Berthold D.E."/>
            <person name="Hu J."/>
            <person name="Lefler F.W."/>
            <person name="Laughinghouse H.D. IV."/>
        </authorList>
    </citation>
    <scope>NUCLEOTIDE SEQUENCE [LARGE SCALE GENOMIC DNA]</scope>
    <source>
        <strain evidence="2 3">BLCC-M143</strain>
    </source>
</reference>
<feature type="transmembrane region" description="Helical" evidence="1">
    <location>
        <begin position="215"/>
        <end position="246"/>
    </location>
</feature>
<dbReference type="PANTHER" id="PTHR31303">
    <property type="entry name" value="CTP-DEPENDENT DIACYLGLYCEROL KINASE 1"/>
    <property type="match status" value="1"/>
</dbReference>
<accession>A0ABT7BV64</accession>
<keyword evidence="1" id="KW-0812">Transmembrane</keyword>
<keyword evidence="3" id="KW-1185">Reference proteome</keyword>
<keyword evidence="1" id="KW-1133">Transmembrane helix</keyword>
<dbReference type="Proteomes" id="UP001232992">
    <property type="component" value="Unassembled WGS sequence"/>
</dbReference>
<protein>
    <recommendedName>
        <fullName evidence="4">Dolichol kinase</fullName>
    </recommendedName>
</protein>
<comment type="caution">
    <text evidence="2">The sequence shown here is derived from an EMBL/GenBank/DDBJ whole genome shotgun (WGS) entry which is preliminary data.</text>
</comment>
<feature type="transmembrane region" description="Helical" evidence="1">
    <location>
        <begin position="67"/>
        <end position="84"/>
    </location>
</feature>
<evidence type="ECO:0000313" key="3">
    <source>
        <dbReference type="Proteomes" id="UP001232992"/>
    </source>
</evidence>
<evidence type="ECO:0000313" key="2">
    <source>
        <dbReference type="EMBL" id="MDJ1183088.1"/>
    </source>
</evidence>
<feature type="transmembrane region" description="Helical" evidence="1">
    <location>
        <begin position="339"/>
        <end position="357"/>
    </location>
</feature>
<dbReference type="PANTHER" id="PTHR31303:SF1">
    <property type="entry name" value="CTP-DEPENDENT DIACYLGLYCEROL KINASE 1"/>
    <property type="match status" value="1"/>
</dbReference>
<feature type="transmembrane region" description="Helical" evidence="1">
    <location>
        <begin position="190"/>
        <end position="209"/>
    </location>
</feature>
<evidence type="ECO:0008006" key="4">
    <source>
        <dbReference type="Google" id="ProtNLM"/>
    </source>
</evidence>
<feature type="transmembrane region" description="Helical" evidence="1">
    <location>
        <begin position="12"/>
        <end position="32"/>
    </location>
</feature>
<dbReference type="EMBL" id="JAQOSQ010000006">
    <property type="protein sequence ID" value="MDJ1183088.1"/>
    <property type="molecule type" value="Genomic_DNA"/>
</dbReference>
<name>A0ABT7BV64_9CYAN</name>
<feature type="transmembrane region" description="Helical" evidence="1">
    <location>
        <begin position="282"/>
        <end position="299"/>
    </location>
</feature>
<feature type="transmembrane region" description="Helical" evidence="1">
    <location>
        <begin position="397"/>
        <end position="416"/>
    </location>
</feature>
<gene>
    <name evidence="2" type="ORF">PMH09_07765</name>
</gene>
<dbReference type="RefSeq" id="WP_283757743.1">
    <property type="nucleotide sequence ID" value="NZ_JAQOSQ010000006.1"/>
</dbReference>
<feature type="transmembrane region" description="Helical" evidence="1">
    <location>
        <begin position="165"/>
        <end position="183"/>
    </location>
</feature>
<feature type="transmembrane region" description="Helical" evidence="1">
    <location>
        <begin position="369"/>
        <end position="391"/>
    </location>
</feature>
<feature type="transmembrane region" description="Helical" evidence="1">
    <location>
        <begin position="428"/>
        <end position="449"/>
    </location>
</feature>
<proteinExistence type="predicted"/>
<evidence type="ECO:0000256" key="1">
    <source>
        <dbReference type="SAM" id="Phobius"/>
    </source>
</evidence>
<feature type="transmembrane region" description="Helical" evidence="1">
    <location>
        <begin position="258"/>
        <end position="276"/>
    </location>
</feature>
<dbReference type="InterPro" id="IPR037997">
    <property type="entry name" value="Dgk1-like"/>
</dbReference>